<dbReference type="Proteomes" id="UP000251692">
    <property type="component" value="Unassembled WGS sequence"/>
</dbReference>
<organism evidence="2 3">
    <name type="scientific">Pontibacter arcticus</name>
    <dbReference type="NCBI Taxonomy" id="2080288"/>
    <lineage>
        <taxon>Bacteria</taxon>
        <taxon>Pseudomonadati</taxon>
        <taxon>Bacteroidota</taxon>
        <taxon>Cytophagia</taxon>
        <taxon>Cytophagales</taxon>
        <taxon>Hymenobacteraceae</taxon>
        <taxon>Pontibacter</taxon>
    </lineage>
</organism>
<dbReference type="OrthoDB" id="978882at2"/>
<reference evidence="2 3" key="1">
    <citation type="submission" date="2018-06" db="EMBL/GenBank/DDBJ databases">
        <authorList>
            <person name="Liu Z.-W."/>
        </authorList>
    </citation>
    <scope>NUCLEOTIDE SEQUENCE [LARGE SCALE GENOMIC DNA]</scope>
    <source>
        <strain evidence="2 3">2b14</strain>
    </source>
</reference>
<evidence type="ECO:0000256" key="1">
    <source>
        <dbReference type="SAM" id="MobiDB-lite"/>
    </source>
</evidence>
<dbReference type="SUPFAM" id="SSF49464">
    <property type="entry name" value="Carboxypeptidase regulatory domain-like"/>
    <property type="match status" value="1"/>
</dbReference>
<evidence type="ECO:0008006" key="4">
    <source>
        <dbReference type="Google" id="ProtNLM"/>
    </source>
</evidence>
<comment type="caution">
    <text evidence="2">The sequence shown here is derived from an EMBL/GenBank/DDBJ whole genome shotgun (WGS) entry which is preliminary data.</text>
</comment>
<evidence type="ECO:0000313" key="2">
    <source>
        <dbReference type="EMBL" id="RAU82476.1"/>
    </source>
</evidence>
<keyword evidence="3" id="KW-1185">Reference proteome</keyword>
<sequence length="205" mass="22813">MPERIIFCFVLLILLFSNVAVFAQSKDMLAGTVLQPDGKKVIPGAVVTHLRDGKSILANEQGRFLIKAATGDSVLFRAIGYKPLLYVRSAPLKQGELVQVVLQLDTVMLREVEVIALPSLRELQQVKYEPRSNVKNPGYIPPPEPKPILPTPAAGSPIGALYNVLSKEAKELKKLKKLQTQQKADEQEKAQEEYNKFFKDSKGFQ</sequence>
<dbReference type="AlphaFoldDB" id="A0A364RE78"/>
<reference evidence="2 3" key="2">
    <citation type="submission" date="2018-07" db="EMBL/GenBank/DDBJ databases">
        <title>Pontibacter sp. 2b14 genomic sequence and assembly.</title>
        <authorList>
            <person name="Du Z.-J."/>
        </authorList>
    </citation>
    <scope>NUCLEOTIDE SEQUENCE [LARGE SCALE GENOMIC DNA]</scope>
    <source>
        <strain evidence="2 3">2b14</strain>
    </source>
</reference>
<accession>A0A364RE78</accession>
<proteinExistence type="predicted"/>
<feature type="compositionally biased region" description="Basic and acidic residues" evidence="1">
    <location>
        <begin position="183"/>
        <end position="205"/>
    </location>
</feature>
<protein>
    <recommendedName>
        <fullName evidence="4">CarboxypepD_reg-like domain-containing protein</fullName>
    </recommendedName>
</protein>
<dbReference type="RefSeq" id="WP_112306068.1">
    <property type="nucleotide sequence ID" value="NZ_QMDV01000003.1"/>
</dbReference>
<evidence type="ECO:0000313" key="3">
    <source>
        <dbReference type="Proteomes" id="UP000251692"/>
    </source>
</evidence>
<dbReference type="InterPro" id="IPR008969">
    <property type="entry name" value="CarboxyPept-like_regulatory"/>
</dbReference>
<gene>
    <name evidence="2" type="ORF">DP923_11875</name>
</gene>
<feature type="region of interest" description="Disordered" evidence="1">
    <location>
        <begin position="179"/>
        <end position="205"/>
    </location>
</feature>
<name>A0A364RE78_9BACT</name>
<dbReference type="EMBL" id="QMDV01000003">
    <property type="protein sequence ID" value="RAU82476.1"/>
    <property type="molecule type" value="Genomic_DNA"/>
</dbReference>